<keyword evidence="12" id="KW-1185">Reference proteome</keyword>
<evidence type="ECO:0000256" key="3">
    <source>
        <dbReference type="ARBA" id="ARBA00022806"/>
    </source>
</evidence>
<reference evidence="11 12" key="1">
    <citation type="submission" date="2020-06" db="EMBL/GenBank/DDBJ databases">
        <title>The endosymbiont of the kinetoplastid Bodo saltans is a Paracaedibacter-like alpha-proteobacterium possessing a putative toxin-antitoxin system.</title>
        <authorList>
            <person name="Midha S."/>
            <person name="Rigden D.J."/>
            <person name="Siozios S."/>
            <person name="Hurst G.D.D."/>
            <person name="Jackson A.P."/>
        </authorList>
    </citation>
    <scope>NUCLEOTIDE SEQUENCE [LARGE SCALE GENOMIC DNA]</scope>
    <source>
        <strain evidence="11">Lake Konstanz</strain>
    </source>
</reference>
<dbReference type="EMBL" id="CP054719">
    <property type="protein sequence ID" value="QOL19262.1"/>
    <property type="molecule type" value="Genomic_DNA"/>
</dbReference>
<dbReference type="Proteomes" id="UP000594001">
    <property type="component" value="Chromosome"/>
</dbReference>
<comment type="similarity">
    <text evidence="5">Belongs to the DEAD box helicase family.</text>
</comment>
<sequence length="543" mass="59308">MNDTQNPTLAQTPFDTLGVSAHLVAALQKLNITTATPIQKQSIPLLLEGKDILASAQTGTGKTIAYLLPILQGLLSSNDDSTALVLVPTRELAVQVKDSILDVLGRGSSIFTAVLIGGEPMARQFAQLKRRPRIVVATPGRLNDHLQRGSVKLNTTRYLVLDETDRMLDMGFADQLEAIVDCLPKKRQTMMFSATMPGNMMKLASNYLNDPQRIAVGVENQAVAKIKQDMVRTSQGNKLPLLLKELDQREGSVIIFVKTKMGAEQLASQLRDENHSVDAIHGDLKQNHRTKVIQAFRNRKSRIMVATDVAARGLDVPHIQHVINYDLPQCPEDYIHRIGRTGRAGAEGFALCFVAPNETGKWNAIHRLMNPGEKGASSGSSDDQFPRHQERRRSGNGPFGGKPRSASGGSRGAFGAPKGDGGFDGKKRFGKPRFPRDNADAAGGRSFDKPRFPRDNADASGNKSFDKPRFPRDNADASGNRSFDKPRFPRDNADAPGNRSFDKPRFKSASGDFKSGKPSSIQDSVKGGIKKFFSKPFGSKKRG</sequence>
<dbReference type="Pfam" id="PF00270">
    <property type="entry name" value="DEAD"/>
    <property type="match status" value="1"/>
</dbReference>
<dbReference type="InterPro" id="IPR011545">
    <property type="entry name" value="DEAD/DEAH_box_helicase_dom"/>
</dbReference>
<dbReference type="CDD" id="cd00268">
    <property type="entry name" value="DEADc"/>
    <property type="match status" value="1"/>
</dbReference>
<dbReference type="KEGG" id="pbal:CPBP_00009"/>
<feature type="domain" description="DEAD-box RNA helicase Q" evidence="10">
    <location>
        <begin position="12"/>
        <end position="40"/>
    </location>
</feature>
<evidence type="ECO:0000256" key="2">
    <source>
        <dbReference type="ARBA" id="ARBA00022801"/>
    </source>
</evidence>
<dbReference type="GO" id="GO:0016787">
    <property type="term" value="F:hydrolase activity"/>
    <property type="evidence" value="ECO:0007669"/>
    <property type="project" value="UniProtKB-KW"/>
</dbReference>
<evidence type="ECO:0000313" key="12">
    <source>
        <dbReference type="Proteomes" id="UP000594001"/>
    </source>
</evidence>
<protein>
    <submittedName>
        <fullName evidence="11">ATP-dependent RNA helicase DbpA</fullName>
        <ecNumber evidence="11">3.6.4.13</ecNumber>
    </submittedName>
</protein>
<dbReference type="AlphaFoldDB" id="A0A7L9RRS7"/>
<name>A0A7L9RRS7_9PROT</name>
<dbReference type="InterPro" id="IPR014001">
    <property type="entry name" value="Helicase_ATP-bd"/>
</dbReference>
<dbReference type="Pfam" id="PF00271">
    <property type="entry name" value="Helicase_C"/>
    <property type="match status" value="1"/>
</dbReference>
<feature type="compositionally biased region" description="Basic and acidic residues" evidence="7">
    <location>
        <begin position="482"/>
        <end position="493"/>
    </location>
</feature>
<dbReference type="CDD" id="cd18787">
    <property type="entry name" value="SF2_C_DEAD"/>
    <property type="match status" value="1"/>
</dbReference>
<dbReference type="SMART" id="SM00490">
    <property type="entry name" value="HELICc"/>
    <property type="match status" value="1"/>
</dbReference>
<dbReference type="PROSITE" id="PS51194">
    <property type="entry name" value="HELICASE_CTER"/>
    <property type="match status" value="1"/>
</dbReference>
<feature type="compositionally biased region" description="Basic and acidic residues" evidence="7">
    <location>
        <begin position="446"/>
        <end position="457"/>
    </location>
</feature>
<evidence type="ECO:0000256" key="6">
    <source>
        <dbReference type="PROSITE-ProRule" id="PRU00552"/>
    </source>
</evidence>
<gene>
    <name evidence="11" type="primary">dbpA</name>
    <name evidence="11" type="ORF">CPBP_00009</name>
</gene>
<evidence type="ECO:0000256" key="1">
    <source>
        <dbReference type="ARBA" id="ARBA00022741"/>
    </source>
</evidence>
<dbReference type="RefSeq" id="WP_350332020.1">
    <property type="nucleotide sequence ID" value="NZ_CP054719.1"/>
</dbReference>
<dbReference type="InterPro" id="IPR014014">
    <property type="entry name" value="RNA_helicase_DEAD_Q_motif"/>
</dbReference>
<feature type="compositionally biased region" description="Basic and acidic residues" evidence="7">
    <location>
        <begin position="464"/>
        <end position="475"/>
    </location>
</feature>
<evidence type="ECO:0000259" key="9">
    <source>
        <dbReference type="PROSITE" id="PS51194"/>
    </source>
</evidence>
<keyword evidence="2 11" id="KW-0378">Hydrolase</keyword>
<dbReference type="GO" id="GO:0005524">
    <property type="term" value="F:ATP binding"/>
    <property type="evidence" value="ECO:0007669"/>
    <property type="project" value="UniProtKB-KW"/>
</dbReference>
<dbReference type="GO" id="GO:0003724">
    <property type="term" value="F:RNA helicase activity"/>
    <property type="evidence" value="ECO:0007669"/>
    <property type="project" value="UniProtKB-EC"/>
</dbReference>
<evidence type="ECO:0000256" key="4">
    <source>
        <dbReference type="ARBA" id="ARBA00022840"/>
    </source>
</evidence>
<accession>A0A7L9RRS7</accession>
<dbReference type="SMART" id="SM00487">
    <property type="entry name" value="DEXDc"/>
    <property type="match status" value="1"/>
</dbReference>
<dbReference type="GO" id="GO:0003676">
    <property type="term" value="F:nucleic acid binding"/>
    <property type="evidence" value="ECO:0007669"/>
    <property type="project" value="InterPro"/>
</dbReference>
<feature type="compositionally biased region" description="Low complexity" evidence="7">
    <location>
        <begin position="401"/>
        <end position="417"/>
    </location>
</feature>
<evidence type="ECO:0000256" key="5">
    <source>
        <dbReference type="ARBA" id="ARBA00038437"/>
    </source>
</evidence>
<keyword evidence="4" id="KW-0067">ATP-binding</keyword>
<feature type="short sequence motif" description="Q motif" evidence="6">
    <location>
        <begin position="12"/>
        <end position="40"/>
    </location>
</feature>
<dbReference type="GO" id="GO:0005829">
    <property type="term" value="C:cytosol"/>
    <property type="evidence" value="ECO:0007669"/>
    <property type="project" value="TreeGrafter"/>
</dbReference>
<evidence type="ECO:0000256" key="7">
    <source>
        <dbReference type="SAM" id="MobiDB-lite"/>
    </source>
</evidence>
<feature type="domain" description="Helicase ATP-binding" evidence="8">
    <location>
        <begin position="43"/>
        <end position="214"/>
    </location>
</feature>
<evidence type="ECO:0000313" key="11">
    <source>
        <dbReference type="EMBL" id="QOL19262.1"/>
    </source>
</evidence>
<dbReference type="PROSITE" id="PS51195">
    <property type="entry name" value="Q_MOTIF"/>
    <property type="match status" value="1"/>
</dbReference>
<dbReference type="InterPro" id="IPR027417">
    <property type="entry name" value="P-loop_NTPase"/>
</dbReference>
<keyword evidence="3 11" id="KW-0347">Helicase</keyword>
<dbReference type="SUPFAM" id="SSF52540">
    <property type="entry name" value="P-loop containing nucleoside triphosphate hydrolases"/>
    <property type="match status" value="1"/>
</dbReference>
<organism evidence="11 12">
    <name type="scientific">Candidatus Bodocaedibacter vickermanii</name>
    <dbReference type="NCBI Taxonomy" id="2741701"/>
    <lineage>
        <taxon>Bacteria</taxon>
        <taxon>Pseudomonadati</taxon>
        <taxon>Pseudomonadota</taxon>
        <taxon>Alphaproteobacteria</taxon>
        <taxon>Holosporales</taxon>
        <taxon>Candidatus Paracaedibacteraceae</taxon>
        <taxon>Candidatus Bodocaedibacter</taxon>
    </lineage>
</organism>
<dbReference type="InterPro" id="IPR044742">
    <property type="entry name" value="DEAD/DEAH_RhlB"/>
</dbReference>
<dbReference type="PROSITE" id="PS51192">
    <property type="entry name" value="HELICASE_ATP_BIND_1"/>
    <property type="match status" value="1"/>
</dbReference>
<keyword evidence="1" id="KW-0547">Nucleotide-binding</keyword>
<feature type="compositionally biased region" description="Basic residues" evidence="7">
    <location>
        <begin position="528"/>
        <end position="543"/>
    </location>
</feature>
<proteinExistence type="inferred from homology"/>
<dbReference type="PANTHER" id="PTHR47959">
    <property type="entry name" value="ATP-DEPENDENT RNA HELICASE RHLE-RELATED"/>
    <property type="match status" value="1"/>
</dbReference>
<feature type="domain" description="Helicase C-terminal" evidence="9">
    <location>
        <begin position="238"/>
        <end position="393"/>
    </location>
</feature>
<feature type="region of interest" description="Disordered" evidence="7">
    <location>
        <begin position="369"/>
        <end position="543"/>
    </location>
</feature>
<dbReference type="InterPro" id="IPR050079">
    <property type="entry name" value="DEAD_box_RNA_helicase"/>
</dbReference>
<dbReference type="Gene3D" id="3.40.50.300">
    <property type="entry name" value="P-loop containing nucleotide triphosphate hydrolases"/>
    <property type="match status" value="2"/>
</dbReference>
<dbReference type="PANTHER" id="PTHR47959:SF1">
    <property type="entry name" value="ATP-DEPENDENT RNA HELICASE DBPA"/>
    <property type="match status" value="1"/>
</dbReference>
<evidence type="ECO:0000259" key="8">
    <source>
        <dbReference type="PROSITE" id="PS51192"/>
    </source>
</evidence>
<dbReference type="EC" id="3.6.4.13" evidence="11"/>
<evidence type="ECO:0000259" key="10">
    <source>
        <dbReference type="PROSITE" id="PS51195"/>
    </source>
</evidence>
<dbReference type="InterPro" id="IPR001650">
    <property type="entry name" value="Helicase_C-like"/>
</dbReference>